<proteinExistence type="predicted"/>
<comment type="caution">
    <text evidence="2">The sequence shown here is derived from an EMBL/GenBank/DDBJ whole genome shotgun (WGS) entry which is preliminary data.</text>
</comment>
<dbReference type="InterPro" id="IPR029476">
    <property type="entry name" value="DNase_NucA_NucB"/>
</dbReference>
<protein>
    <recommendedName>
        <fullName evidence="1">Deoxyribonuclease NucA/NucB domain-containing protein</fullName>
    </recommendedName>
</protein>
<dbReference type="EMBL" id="RIBZ01000044">
    <property type="protein sequence ID" value="RNG36158.1"/>
    <property type="molecule type" value="Genomic_DNA"/>
</dbReference>
<dbReference type="AlphaFoldDB" id="A0A3M8X142"/>
<evidence type="ECO:0000313" key="2">
    <source>
        <dbReference type="EMBL" id="RNG36158.1"/>
    </source>
</evidence>
<keyword evidence="3" id="KW-1185">Reference proteome</keyword>
<gene>
    <name evidence="2" type="ORF">EEJ42_03250</name>
</gene>
<evidence type="ECO:0000259" key="1">
    <source>
        <dbReference type="Pfam" id="PF14040"/>
    </source>
</evidence>
<dbReference type="Pfam" id="PF14040">
    <property type="entry name" value="DNase_NucA_NucB"/>
    <property type="match status" value="1"/>
</dbReference>
<name>A0A3M8X142_9ACTN</name>
<dbReference type="Proteomes" id="UP000275401">
    <property type="component" value="Unassembled WGS sequence"/>
</dbReference>
<feature type="domain" description="Deoxyribonuclease NucA/NucB" evidence="1">
    <location>
        <begin position="283"/>
        <end position="360"/>
    </location>
</feature>
<reference evidence="2 3" key="1">
    <citation type="submission" date="2018-11" db="EMBL/GenBank/DDBJ databases">
        <title>The Potential of Streptomyces as Biocontrol Agents against the Tomato grey mould, Botrytis cinerea (Gray mold) Frontiers in Microbiology.</title>
        <authorList>
            <person name="Li D."/>
        </authorList>
    </citation>
    <scope>NUCLEOTIDE SEQUENCE [LARGE SCALE GENOMIC DNA]</scope>
    <source>
        <strain evidence="2 3">NEAU-LD23</strain>
    </source>
</reference>
<accession>A0A3M8X142</accession>
<sequence length="363" mass="39662">MSNCRTPRPPPTPDTAQAAPRVKHHLNVTYSSTQPMNRAADDTGKLCATPAVVTQEFIRTHACKTVKATVSVLKIVNGVPHLEGTAQFTIEHEIDLNLRRTKWSEKIAVSKARLTGRANGIRTVFRPTAPSATAKATGALAKPFTLGSAAPSGGIDYAMRVAKMKKRTTATRYSFAMTKPGYLPGTMTYRSERYRCDDTLWNESQTRRTKAAGCVFPQRATTDDGNLPSGMAFLPHIASNIRKVQSASLHIGRPGSSHPLTRAGEATKKKNRDAVCGGKKPGRGDVTWVVLPTVPGQEYNPTSPSCDEYPFASTHQGGTAYAPPNRAITWVPRWENTRQGQILNSFYAKYRVLVGDPYYINMG</sequence>
<evidence type="ECO:0000313" key="3">
    <source>
        <dbReference type="Proteomes" id="UP000275401"/>
    </source>
</evidence>
<organism evidence="2 3">
    <name type="scientific">Streptomyces botrytidirepellens</name>
    <dbReference type="NCBI Taxonomy" id="2486417"/>
    <lineage>
        <taxon>Bacteria</taxon>
        <taxon>Bacillati</taxon>
        <taxon>Actinomycetota</taxon>
        <taxon>Actinomycetes</taxon>
        <taxon>Kitasatosporales</taxon>
        <taxon>Streptomycetaceae</taxon>
        <taxon>Streptomyces</taxon>
    </lineage>
</organism>